<name>A0A7X1NVR2_9DEIO</name>
<dbReference type="InterPro" id="IPR010982">
    <property type="entry name" value="Lambda_DNA-bd_dom_sf"/>
</dbReference>
<dbReference type="Pfam" id="PF13560">
    <property type="entry name" value="HTH_31"/>
    <property type="match status" value="1"/>
</dbReference>
<organism evidence="2 3">
    <name type="scientific">Deinococcus terrestris</name>
    <dbReference type="NCBI Taxonomy" id="2651870"/>
    <lineage>
        <taxon>Bacteria</taxon>
        <taxon>Thermotogati</taxon>
        <taxon>Deinococcota</taxon>
        <taxon>Deinococci</taxon>
        <taxon>Deinococcales</taxon>
        <taxon>Deinococcaceae</taxon>
        <taxon>Deinococcus</taxon>
    </lineage>
</organism>
<dbReference type="RefSeq" id="WP_152870972.1">
    <property type="nucleotide sequence ID" value="NZ_WBSL01000002.1"/>
</dbReference>
<dbReference type="SUPFAM" id="SSF47413">
    <property type="entry name" value="lambda repressor-like DNA-binding domains"/>
    <property type="match status" value="1"/>
</dbReference>
<comment type="caution">
    <text evidence="2">The sequence shown here is derived from an EMBL/GenBank/DDBJ whole genome shotgun (WGS) entry which is preliminary data.</text>
</comment>
<dbReference type="CDD" id="cd00093">
    <property type="entry name" value="HTH_XRE"/>
    <property type="match status" value="1"/>
</dbReference>
<reference evidence="2 3" key="1">
    <citation type="submission" date="2019-10" db="EMBL/GenBank/DDBJ databases">
        <title>Deinococcus sp. isolated from soil.</title>
        <authorList>
            <person name="Li Y."/>
            <person name="Wang J."/>
        </authorList>
    </citation>
    <scope>NUCLEOTIDE SEQUENCE [LARGE SCALE GENOMIC DNA]</scope>
    <source>
        <strain evidence="2 3">SDU3-2</strain>
    </source>
</reference>
<proteinExistence type="predicted"/>
<feature type="domain" description="HTH cro/C1-type" evidence="1">
    <location>
        <begin position="17"/>
        <end position="73"/>
    </location>
</feature>
<evidence type="ECO:0000313" key="3">
    <source>
        <dbReference type="Proteomes" id="UP000484842"/>
    </source>
</evidence>
<dbReference type="Proteomes" id="UP000484842">
    <property type="component" value="Unassembled WGS sequence"/>
</dbReference>
<protein>
    <submittedName>
        <fullName evidence="2">Helix-turn-helix transcriptional regulator</fullName>
    </submittedName>
</protein>
<dbReference type="InterPro" id="IPR001387">
    <property type="entry name" value="Cro/C1-type_HTH"/>
</dbReference>
<dbReference type="PROSITE" id="PS50943">
    <property type="entry name" value="HTH_CROC1"/>
    <property type="match status" value="1"/>
</dbReference>
<evidence type="ECO:0000259" key="1">
    <source>
        <dbReference type="PROSITE" id="PS50943"/>
    </source>
</evidence>
<dbReference type="EMBL" id="WBSL01000002">
    <property type="protein sequence ID" value="MPY66676.1"/>
    <property type="molecule type" value="Genomic_DNA"/>
</dbReference>
<dbReference type="SMART" id="SM00530">
    <property type="entry name" value="HTH_XRE"/>
    <property type="match status" value="1"/>
</dbReference>
<dbReference type="GO" id="GO:0003677">
    <property type="term" value="F:DNA binding"/>
    <property type="evidence" value="ECO:0007669"/>
    <property type="project" value="InterPro"/>
</dbReference>
<accession>A0A7X1NVR2</accession>
<sequence>MTETAPPLSAPEAGEFLRRKLRERGLTQAQLAARAGIPDPGYLSHLLKGRVNVAGSKYLRAIAGVLGLTAGELRRINPALVVEEVALPALPSPDIPEGLREAGERYAAVDPLIAHPKVQAALAQAGNFYGRGPQTAPEWFRYFTSVREWIEVDP</sequence>
<dbReference type="Gene3D" id="1.10.260.40">
    <property type="entry name" value="lambda repressor-like DNA-binding domains"/>
    <property type="match status" value="1"/>
</dbReference>
<keyword evidence="3" id="KW-1185">Reference proteome</keyword>
<dbReference type="AlphaFoldDB" id="A0A7X1NVR2"/>
<gene>
    <name evidence="2" type="ORF">F8S09_08210</name>
</gene>
<evidence type="ECO:0000313" key="2">
    <source>
        <dbReference type="EMBL" id="MPY66676.1"/>
    </source>
</evidence>